<dbReference type="OMA" id="MLDMHRR"/>
<evidence type="ECO:0000313" key="3">
    <source>
        <dbReference type="RefSeq" id="XP_055891396.1"/>
    </source>
</evidence>
<reference evidence="3" key="1">
    <citation type="submission" date="2025-08" db="UniProtKB">
        <authorList>
            <consortium name="RefSeq"/>
        </authorList>
    </citation>
    <scope>IDENTIFICATION</scope>
</reference>
<dbReference type="RefSeq" id="XP_055891396.1">
    <property type="nucleotide sequence ID" value="XM_056035421.1"/>
</dbReference>
<dbReference type="AlphaFoldDB" id="A0A9W3AW00"/>
<evidence type="ECO:0000259" key="1">
    <source>
        <dbReference type="Pfam" id="PF01712"/>
    </source>
</evidence>
<dbReference type="GO" id="GO:0019136">
    <property type="term" value="F:deoxynucleoside kinase activity"/>
    <property type="evidence" value="ECO:0007669"/>
    <property type="project" value="TreeGrafter"/>
</dbReference>
<dbReference type="FunFam" id="3.40.50.300:FF:001571">
    <property type="entry name" value="Deoxynucleoside kinase"/>
    <property type="match status" value="1"/>
</dbReference>
<dbReference type="Gene3D" id="3.40.50.300">
    <property type="entry name" value="P-loop containing nucleotide triphosphate hydrolases"/>
    <property type="match status" value="1"/>
</dbReference>
<dbReference type="GO" id="GO:0005739">
    <property type="term" value="C:mitochondrion"/>
    <property type="evidence" value="ECO:0007669"/>
    <property type="project" value="TreeGrafter"/>
</dbReference>
<accession>A0A9W3AW00</accession>
<dbReference type="PANTHER" id="PTHR10513">
    <property type="entry name" value="DEOXYNUCLEOSIDE KINASE"/>
    <property type="match status" value="1"/>
</dbReference>
<dbReference type="Pfam" id="PF01712">
    <property type="entry name" value="dNK"/>
    <property type="match status" value="1"/>
</dbReference>
<dbReference type="InterPro" id="IPR027417">
    <property type="entry name" value="P-loop_NTPase"/>
</dbReference>
<proteinExistence type="predicted"/>
<dbReference type="Proteomes" id="UP001165740">
    <property type="component" value="Chromosome 7"/>
</dbReference>
<dbReference type="InterPro" id="IPR031314">
    <property type="entry name" value="DNK_dom"/>
</dbReference>
<dbReference type="PANTHER" id="PTHR10513:SF24">
    <property type="entry name" value="THYMIDINE KINASE 2, MITOCHONDRIAL"/>
    <property type="match status" value="1"/>
</dbReference>
<protein>
    <submittedName>
        <fullName evidence="3">Thymidine kinase 2, mitochondrial-like isoform X1</fullName>
    </submittedName>
</protein>
<gene>
    <name evidence="3" type="primary">LOC106079252</name>
</gene>
<dbReference type="OrthoDB" id="567086at2759"/>
<feature type="domain" description="Deoxynucleoside kinase" evidence="1">
    <location>
        <begin position="98"/>
        <end position="301"/>
    </location>
</feature>
<evidence type="ECO:0000313" key="2">
    <source>
        <dbReference type="Proteomes" id="UP001165740"/>
    </source>
</evidence>
<dbReference type="SUPFAM" id="SSF52540">
    <property type="entry name" value="P-loop containing nucleoside triphosphate hydrolases"/>
    <property type="match status" value="1"/>
</dbReference>
<name>A0A9W3AW00_BIOGL</name>
<dbReference type="GeneID" id="106079252"/>
<keyword evidence="2" id="KW-1185">Reference proteome</keyword>
<dbReference type="CDD" id="cd01673">
    <property type="entry name" value="dNK"/>
    <property type="match status" value="1"/>
</dbReference>
<sequence>MKSCLLFVKSAFRPRSILTSIQEAFFFEKPFTFIYKRTLSTSANLYSNSSKTKSQSPSKSMSLIDPMASSQHLDSCQSEILIDELKERLSNTKHKFVVCVEGNIGCGKTTLLDYFKKTKNCEILAEPVDKWRNIDGHNALELMYKDPHRWGMTLQTYVQLTMLQAHTKVQEYPVKLMERSLYSAKYCFVENLYKSGKMADIDFIVLTEWFNWIIQTQNVKVDLFVYLRTDPEVLFSRIKQRHREEEMGIPLEYLKDLHQLHEDWFIHKKIGTTKDVEVLVIDANSSLEDMEIAYEKHREKILPFISSSSLPVETLEGLGH</sequence>
<dbReference type="InterPro" id="IPR050566">
    <property type="entry name" value="Deoxyribonucleoside_kinase"/>
</dbReference>
<organism evidence="2 3">
    <name type="scientific">Biomphalaria glabrata</name>
    <name type="common">Bloodfluke planorb</name>
    <name type="synonym">Freshwater snail</name>
    <dbReference type="NCBI Taxonomy" id="6526"/>
    <lineage>
        <taxon>Eukaryota</taxon>
        <taxon>Metazoa</taxon>
        <taxon>Spiralia</taxon>
        <taxon>Lophotrochozoa</taxon>
        <taxon>Mollusca</taxon>
        <taxon>Gastropoda</taxon>
        <taxon>Heterobranchia</taxon>
        <taxon>Euthyneura</taxon>
        <taxon>Panpulmonata</taxon>
        <taxon>Hygrophila</taxon>
        <taxon>Lymnaeoidea</taxon>
        <taxon>Planorbidae</taxon>
        <taxon>Biomphalaria</taxon>
    </lineage>
</organism>